<dbReference type="Proteomes" id="UP000265520">
    <property type="component" value="Unassembled WGS sequence"/>
</dbReference>
<reference evidence="2 3" key="1">
    <citation type="journal article" date="2018" name="Front. Plant Sci.">
        <title>Red Clover (Trifolium pratense) and Zigzag Clover (T. medium) - A Picture of Genomic Similarities and Differences.</title>
        <authorList>
            <person name="Dluhosova J."/>
            <person name="Istvanek J."/>
            <person name="Nedelnik J."/>
            <person name="Repkova J."/>
        </authorList>
    </citation>
    <scope>NUCLEOTIDE SEQUENCE [LARGE SCALE GENOMIC DNA]</scope>
    <source>
        <strain evidence="3">cv. 10/8</strain>
        <tissue evidence="2">Leaf</tissue>
    </source>
</reference>
<comment type="caution">
    <text evidence="2">The sequence shown here is derived from an EMBL/GenBank/DDBJ whole genome shotgun (WGS) entry which is preliminary data.</text>
</comment>
<feature type="compositionally biased region" description="Basic and acidic residues" evidence="1">
    <location>
        <begin position="8"/>
        <end position="22"/>
    </location>
</feature>
<organism evidence="2 3">
    <name type="scientific">Trifolium medium</name>
    <dbReference type="NCBI Taxonomy" id="97028"/>
    <lineage>
        <taxon>Eukaryota</taxon>
        <taxon>Viridiplantae</taxon>
        <taxon>Streptophyta</taxon>
        <taxon>Embryophyta</taxon>
        <taxon>Tracheophyta</taxon>
        <taxon>Spermatophyta</taxon>
        <taxon>Magnoliopsida</taxon>
        <taxon>eudicotyledons</taxon>
        <taxon>Gunneridae</taxon>
        <taxon>Pentapetalae</taxon>
        <taxon>rosids</taxon>
        <taxon>fabids</taxon>
        <taxon>Fabales</taxon>
        <taxon>Fabaceae</taxon>
        <taxon>Papilionoideae</taxon>
        <taxon>50 kb inversion clade</taxon>
        <taxon>NPAAA clade</taxon>
        <taxon>Hologalegina</taxon>
        <taxon>IRL clade</taxon>
        <taxon>Trifolieae</taxon>
        <taxon>Trifolium</taxon>
    </lineage>
</organism>
<feature type="non-terminal residue" evidence="2">
    <location>
        <position position="1"/>
    </location>
</feature>
<name>A0A392UUE7_9FABA</name>
<protein>
    <submittedName>
        <fullName evidence="2">Uncharacterized protein</fullName>
    </submittedName>
</protein>
<dbReference type="EMBL" id="LXQA010973659">
    <property type="protein sequence ID" value="MCI79437.1"/>
    <property type="molecule type" value="Genomic_DNA"/>
</dbReference>
<feature type="non-terminal residue" evidence="2">
    <location>
        <position position="74"/>
    </location>
</feature>
<proteinExistence type="predicted"/>
<dbReference type="AlphaFoldDB" id="A0A392UUE7"/>
<evidence type="ECO:0000313" key="3">
    <source>
        <dbReference type="Proteomes" id="UP000265520"/>
    </source>
</evidence>
<sequence length="74" mass="7915">KPRSVENLGKDDTNPSADDTHVVEASTKADVNPTVDLVQEIVSETHAEQDVTPYGQTSDKPEDVPDAPASVMPE</sequence>
<evidence type="ECO:0000256" key="1">
    <source>
        <dbReference type="SAM" id="MobiDB-lite"/>
    </source>
</evidence>
<feature type="region of interest" description="Disordered" evidence="1">
    <location>
        <begin position="1"/>
        <end position="74"/>
    </location>
</feature>
<evidence type="ECO:0000313" key="2">
    <source>
        <dbReference type="EMBL" id="MCI79437.1"/>
    </source>
</evidence>
<accession>A0A392UUE7</accession>
<keyword evidence="3" id="KW-1185">Reference proteome</keyword>